<sequence length="687" mass="77138">MNGKVNTGSSYPLGSTLRPGGANFSVYAKNATSVELLLFDAADDDIPSRIVPLDPLRHRTFHYWHIYAPDIQAGQLYGYRVNGPNNPERGLRFDPEKLLLDPYARGVAAGPNYDRQAACRPGGNWGAAMKSVVVDYRGYNWEGDAPLRKPFRGSVIYEMHVRGFTQHASSGVAANKRGTYAGVIEKIPYLKDLGVTAVELLPVFQFDPQDAPPGLSNYWGYSPVSFFAPHCGYSSDSAPLAAIAEFRDMVKALHRAGIEVILDVVFNHTAEGDQRGPMFCFKGLANDVYYILDPQNGAYTNYAGTGNTLKANHSVVRRLILDSLRYWVTEMHVDGFRFDLASILSRDEEGRPFPNPPILWDIETDPVLSGSKLIAEAWDAAGLYQVGCFIGDFWKEWNGQFRDDIRDFWRAAPSSVAKLPNRLFASPDIFAAERREPETSVNFVTCHDGFTLHDLVSYNVKHNEANREGNRDGCDNNLSWNCGAEGPTDAADINRLRKRQIKNFLALTLLSAGTPMLTMGDEVCRSQWGNNNAYCQDNELSWLDWSLRDKHVDIHRFVKLLIELRGLLYTWKESQATLNLFFQQLYIEYHGVKLHQPDWGRDSHGLAILIAKLQRPYLIYFIFNSYWESLAFELPSSYQNAPLQWARVIDTALASPDDCVGAEAAVAVGEFVYRAQARSTVMLLAKI</sequence>
<dbReference type="Gene3D" id="3.20.20.80">
    <property type="entry name" value="Glycosidases"/>
    <property type="match status" value="1"/>
</dbReference>
<accession>A0A177NQ87</accession>
<evidence type="ECO:0000313" key="6">
    <source>
        <dbReference type="Proteomes" id="UP000077628"/>
    </source>
</evidence>
<dbReference type="Proteomes" id="UP000077628">
    <property type="component" value="Unassembled WGS sequence"/>
</dbReference>
<dbReference type="EMBL" id="LUUK01000145">
    <property type="protein sequence ID" value="OAI20145.1"/>
    <property type="molecule type" value="Genomic_DNA"/>
</dbReference>
<dbReference type="SUPFAM" id="SSF81296">
    <property type="entry name" value="E set domains"/>
    <property type="match status" value="1"/>
</dbReference>
<dbReference type="InterPro" id="IPR014756">
    <property type="entry name" value="Ig_E-set"/>
</dbReference>
<dbReference type="Pfam" id="PF00128">
    <property type="entry name" value="Alpha-amylase"/>
    <property type="match status" value="1"/>
</dbReference>
<name>A0A177NQ87_9GAMM</name>
<organism evidence="5 6">
    <name type="scientific">Methylomonas koyamae</name>
    <dbReference type="NCBI Taxonomy" id="702114"/>
    <lineage>
        <taxon>Bacteria</taxon>
        <taxon>Pseudomonadati</taxon>
        <taxon>Pseudomonadota</taxon>
        <taxon>Gammaproteobacteria</taxon>
        <taxon>Methylococcales</taxon>
        <taxon>Methylococcaceae</taxon>
        <taxon>Methylomonas</taxon>
    </lineage>
</organism>
<evidence type="ECO:0000313" key="5">
    <source>
        <dbReference type="EMBL" id="OAI20145.1"/>
    </source>
</evidence>
<dbReference type="Gene3D" id="2.60.40.10">
    <property type="entry name" value="Immunoglobulins"/>
    <property type="match status" value="1"/>
</dbReference>
<dbReference type="SUPFAM" id="SSF51011">
    <property type="entry name" value="Glycosyl hydrolase domain"/>
    <property type="match status" value="1"/>
</dbReference>
<dbReference type="CDD" id="cd02856">
    <property type="entry name" value="E_set_GDE_Isoamylase_N"/>
    <property type="match status" value="1"/>
</dbReference>
<dbReference type="STRING" id="702114.A1355_03030"/>
<comment type="caution">
    <text evidence="5">The sequence shown here is derived from an EMBL/GenBank/DDBJ whole genome shotgun (WGS) entry which is preliminary data.</text>
</comment>
<dbReference type="PANTHER" id="PTHR43002">
    <property type="entry name" value="GLYCOGEN DEBRANCHING ENZYME"/>
    <property type="match status" value="1"/>
</dbReference>
<dbReference type="NCBIfam" id="TIGR02100">
    <property type="entry name" value="glgX_debranch"/>
    <property type="match status" value="1"/>
</dbReference>
<dbReference type="InterPro" id="IPR006047">
    <property type="entry name" value="GH13_cat_dom"/>
</dbReference>
<evidence type="ECO:0000256" key="1">
    <source>
        <dbReference type="ARBA" id="ARBA00008061"/>
    </source>
</evidence>
<keyword evidence="2" id="KW-0378">Hydrolase</keyword>
<dbReference type="RefSeq" id="WP_064027444.1">
    <property type="nucleotide sequence ID" value="NZ_LUUK01000145.1"/>
</dbReference>
<dbReference type="Gene3D" id="2.60.40.1180">
    <property type="entry name" value="Golgi alpha-mannosidase II"/>
    <property type="match status" value="1"/>
</dbReference>
<dbReference type="InterPro" id="IPR013783">
    <property type="entry name" value="Ig-like_fold"/>
</dbReference>
<dbReference type="InterPro" id="IPR004193">
    <property type="entry name" value="Glyco_hydro_13_N"/>
</dbReference>
<dbReference type="OrthoDB" id="3236218at2"/>
<evidence type="ECO:0000259" key="4">
    <source>
        <dbReference type="SMART" id="SM00642"/>
    </source>
</evidence>
<keyword evidence="6" id="KW-1185">Reference proteome</keyword>
<dbReference type="InterPro" id="IPR011837">
    <property type="entry name" value="Glycogen_debranch_GlgX"/>
</dbReference>
<dbReference type="Pfam" id="PF02922">
    <property type="entry name" value="CBM_48"/>
    <property type="match status" value="1"/>
</dbReference>
<evidence type="ECO:0000256" key="2">
    <source>
        <dbReference type="ARBA" id="ARBA00022801"/>
    </source>
</evidence>
<dbReference type="InterPro" id="IPR017853">
    <property type="entry name" value="GH"/>
</dbReference>
<dbReference type="GO" id="GO:0004135">
    <property type="term" value="F:amylo-alpha-1,6-glucosidase activity"/>
    <property type="evidence" value="ECO:0007669"/>
    <property type="project" value="InterPro"/>
</dbReference>
<evidence type="ECO:0000256" key="3">
    <source>
        <dbReference type="ARBA" id="ARBA00023295"/>
    </source>
</evidence>
<comment type="similarity">
    <text evidence="1">Belongs to the glycosyl hydrolase 13 family.</text>
</comment>
<protein>
    <submittedName>
        <fullName evidence="5">Glycogen debranching enzyme</fullName>
    </submittedName>
</protein>
<dbReference type="SUPFAM" id="SSF51445">
    <property type="entry name" value="(Trans)glycosidases"/>
    <property type="match status" value="1"/>
</dbReference>
<reference evidence="6" key="1">
    <citation type="submission" date="2016-03" db="EMBL/GenBank/DDBJ databases">
        <authorList>
            <person name="Heylen K."/>
            <person name="De Vos P."/>
            <person name="Vekeman B."/>
        </authorList>
    </citation>
    <scope>NUCLEOTIDE SEQUENCE [LARGE SCALE GENOMIC DNA]</scope>
    <source>
        <strain evidence="6">R-45383</strain>
    </source>
</reference>
<keyword evidence="3" id="KW-0326">Glycosidase</keyword>
<dbReference type="InterPro" id="IPR044505">
    <property type="entry name" value="GlgX_Isoamylase_N_E_set"/>
</dbReference>
<dbReference type="CDD" id="cd11326">
    <property type="entry name" value="AmyAc_Glg_debranch"/>
    <property type="match status" value="1"/>
</dbReference>
<feature type="domain" description="Glycosyl hydrolase family 13 catalytic" evidence="4">
    <location>
        <begin position="158"/>
        <end position="565"/>
    </location>
</feature>
<gene>
    <name evidence="5" type="ORF">A1355_03030</name>
</gene>
<proteinExistence type="inferred from homology"/>
<dbReference type="SMART" id="SM00642">
    <property type="entry name" value="Aamy"/>
    <property type="match status" value="1"/>
</dbReference>
<dbReference type="InterPro" id="IPR013780">
    <property type="entry name" value="Glyco_hydro_b"/>
</dbReference>
<dbReference type="GO" id="GO:0005980">
    <property type="term" value="P:glycogen catabolic process"/>
    <property type="evidence" value="ECO:0007669"/>
    <property type="project" value="InterPro"/>
</dbReference>
<dbReference type="AlphaFoldDB" id="A0A177NQ87"/>